<dbReference type="Pfam" id="PF02660">
    <property type="entry name" value="G3P_acyltransf"/>
    <property type="match status" value="1"/>
</dbReference>
<dbReference type="KEGG" id="cheb:HH215_16295"/>
<organism evidence="11 12">
    <name type="scientific">Cohnella herbarum</name>
    <dbReference type="NCBI Taxonomy" id="2728023"/>
    <lineage>
        <taxon>Bacteria</taxon>
        <taxon>Bacillati</taxon>
        <taxon>Bacillota</taxon>
        <taxon>Bacilli</taxon>
        <taxon>Bacillales</taxon>
        <taxon>Paenibacillaceae</taxon>
        <taxon>Cohnella</taxon>
    </lineage>
</organism>
<feature type="transmembrane region" description="Helical" evidence="10">
    <location>
        <begin position="150"/>
        <end position="168"/>
    </location>
</feature>
<protein>
    <submittedName>
        <fullName evidence="11">Glycerol-3-phosphate acyltransferase</fullName>
    </submittedName>
</protein>
<evidence type="ECO:0000256" key="5">
    <source>
        <dbReference type="ARBA" id="ARBA00022989"/>
    </source>
</evidence>
<dbReference type="GO" id="GO:0008654">
    <property type="term" value="P:phospholipid biosynthetic process"/>
    <property type="evidence" value="ECO:0007669"/>
    <property type="project" value="UniProtKB-KW"/>
</dbReference>
<gene>
    <name evidence="11" type="ORF">HH215_16295</name>
</gene>
<evidence type="ECO:0000313" key="11">
    <source>
        <dbReference type="EMBL" id="QJD84583.1"/>
    </source>
</evidence>
<sequence length="209" mass="22879">MILLLIAAAFLSGSLMFSYWLGQLTKKNLRTVGDGNPGGLNLWKAAGFPLGFAGIALDFMKGYLPLLWLLGTEYAHGYRIVPLAIAPLAGHAFSPFLRGKGGKAIAVTFGVWSALTMFEASLAYAVILAVISVFTRLLRGRGHNSAEADGLQVVVGFLLLSVYLYISIYSVALLWIWFGNFAILAYTHRAEIVSWARRTYGRNKRKSQS</sequence>
<accession>A0A7Z2VJZ1</accession>
<evidence type="ECO:0000256" key="2">
    <source>
        <dbReference type="ARBA" id="ARBA00022516"/>
    </source>
</evidence>
<dbReference type="AlphaFoldDB" id="A0A7Z2VJZ1"/>
<keyword evidence="1" id="KW-1003">Cell membrane</keyword>
<dbReference type="SMART" id="SM01207">
    <property type="entry name" value="G3P_acyltransf"/>
    <property type="match status" value="1"/>
</dbReference>
<evidence type="ECO:0000256" key="8">
    <source>
        <dbReference type="ARBA" id="ARBA00023209"/>
    </source>
</evidence>
<evidence type="ECO:0000256" key="7">
    <source>
        <dbReference type="ARBA" id="ARBA00023136"/>
    </source>
</evidence>
<proteinExistence type="predicted"/>
<evidence type="ECO:0000313" key="12">
    <source>
        <dbReference type="Proteomes" id="UP000502248"/>
    </source>
</evidence>
<keyword evidence="6" id="KW-0443">Lipid metabolism</keyword>
<keyword evidence="4 10" id="KW-0812">Transmembrane</keyword>
<feature type="transmembrane region" description="Helical" evidence="10">
    <location>
        <begin position="109"/>
        <end position="138"/>
    </location>
</feature>
<dbReference type="GO" id="GO:0005886">
    <property type="term" value="C:plasma membrane"/>
    <property type="evidence" value="ECO:0007669"/>
    <property type="project" value="InterPro"/>
</dbReference>
<keyword evidence="8" id="KW-0594">Phospholipid biosynthesis</keyword>
<dbReference type="PANTHER" id="PTHR30309:SF1">
    <property type="entry name" value="GLYCEROL-3-PHOSPHATE ACYLTRANSFERASE 1"/>
    <property type="match status" value="1"/>
</dbReference>
<dbReference type="GO" id="GO:0043772">
    <property type="term" value="F:acyl-phosphate glycerol-3-phosphate acyltransferase activity"/>
    <property type="evidence" value="ECO:0007669"/>
    <property type="project" value="InterPro"/>
</dbReference>
<evidence type="ECO:0000256" key="1">
    <source>
        <dbReference type="ARBA" id="ARBA00022475"/>
    </source>
</evidence>
<keyword evidence="11" id="KW-0012">Acyltransferase</keyword>
<keyword evidence="3 11" id="KW-0808">Transferase</keyword>
<keyword evidence="12" id="KW-1185">Reference proteome</keyword>
<reference evidence="11 12" key="1">
    <citation type="submission" date="2020-04" db="EMBL/GenBank/DDBJ databases">
        <title>Genome sequencing of novel species.</title>
        <authorList>
            <person name="Heo J."/>
            <person name="Kim S.-J."/>
            <person name="Kim J.-S."/>
            <person name="Hong S.-B."/>
            <person name="Kwon S.-W."/>
        </authorList>
    </citation>
    <scope>NUCLEOTIDE SEQUENCE [LARGE SCALE GENOMIC DNA]</scope>
    <source>
        <strain evidence="11 12">MFER-1</strain>
    </source>
</reference>
<dbReference type="PANTHER" id="PTHR30309">
    <property type="entry name" value="INNER MEMBRANE PROTEIN YGIH"/>
    <property type="match status" value="1"/>
</dbReference>
<evidence type="ECO:0000256" key="3">
    <source>
        <dbReference type="ARBA" id="ARBA00022679"/>
    </source>
</evidence>
<evidence type="ECO:0000256" key="6">
    <source>
        <dbReference type="ARBA" id="ARBA00023098"/>
    </source>
</evidence>
<evidence type="ECO:0000256" key="10">
    <source>
        <dbReference type="SAM" id="Phobius"/>
    </source>
</evidence>
<dbReference type="EMBL" id="CP051680">
    <property type="protein sequence ID" value="QJD84583.1"/>
    <property type="molecule type" value="Genomic_DNA"/>
</dbReference>
<keyword evidence="9" id="KW-1208">Phospholipid metabolism</keyword>
<keyword evidence="2" id="KW-0444">Lipid biosynthesis</keyword>
<evidence type="ECO:0000256" key="4">
    <source>
        <dbReference type="ARBA" id="ARBA00022692"/>
    </source>
</evidence>
<keyword evidence="5 10" id="KW-1133">Transmembrane helix</keyword>
<dbReference type="Proteomes" id="UP000502248">
    <property type="component" value="Chromosome"/>
</dbReference>
<dbReference type="InterPro" id="IPR003811">
    <property type="entry name" value="G3P_acylTferase_PlsY"/>
</dbReference>
<name>A0A7Z2VJZ1_9BACL</name>
<dbReference type="RefSeq" id="WP_169280864.1">
    <property type="nucleotide sequence ID" value="NZ_CP051680.1"/>
</dbReference>
<evidence type="ECO:0000256" key="9">
    <source>
        <dbReference type="ARBA" id="ARBA00023264"/>
    </source>
</evidence>
<feature type="transmembrane region" description="Helical" evidence="10">
    <location>
        <begin position="42"/>
        <end position="60"/>
    </location>
</feature>
<keyword evidence="7 10" id="KW-0472">Membrane</keyword>
<feature type="transmembrane region" description="Helical" evidence="10">
    <location>
        <begin position="80"/>
        <end position="97"/>
    </location>
</feature>